<feature type="domain" description="GFO/IDH/MocA-like oxidoreductase" evidence="3">
    <location>
        <begin position="134"/>
        <end position="241"/>
    </location>
</feature>
<comment type="caution">
    <text evidence="4">The sequence shown here is derived from an EMBL/GenBank/DDBJ whole genome shotgun (WGS) entry which is preliminary data.</text>
</comment>
<feature type="compositionally biased region" description="Low complexity" evidence="1">
    <location>
        <begin position="329"/>
        <end position="342"/>
    </location>
</feature>
<dbReference type="AlphaFoldDB" id="A0A3D9V9G3"/>
<feature type="domain" description="Gfo/Idh/MocA-like oxidoreductase N-terminal" evidence="2">
    <location>
        <begin position="8"/>
        <end position="124"/>
    </location>
</feature>
<dbReference type="EMBL" id="QTUC01000001">
    <property type="protein sequence ID" value="REF37936.1"/>
    <property type="molecule type" value="Genomic_DNA"/>
</dbReference>
<dbReference type="OrthoDB" id="179913at2"/>
<feature type="region of interest" description="Disordered" evidence="1">
    <location>
        <begin position="317"/>
        <end position="356"/>
    </location>
</feature>
<dbReference type="InterPro" id="IPR055170">
    <property type="entry name" value="GFO_IDH_MocA-like_dom"/>
</dbReference>
<sequence>MTLRLIHVGLGGWGRDWETNALPRVPMVDRVAVVDSDPTTLAKAREEFDLGERECFTDLATALATVEADAVLITAPLAAHVPLALEALAAGRHVLLEKPFAPTVAEAQQAVKAANAAGRVLMVSQNYRFHPAARTAARLVADRHLGLVGSVNVDFRKWANDAPPGTRRHYKLRHPLLFDMAIHHFDLMRMVLGQEPVRVFTQITDPPWSNFVEEAAAVLTITFDRGTVVSYRGSWVSTAEPTTWSGAWSLECEDGELFWTGRGDGPVGSVRGDVVRIRRRPRPGTDQAVQEELVPLTELEYVGRAGVLVAFAEAVATGTEPETSGRRNLPSLALAEAAARSAESGRPEPVERFPAS</sequence>
<protein>
    <submittedName>
        <fullName evidence="4">Putative dehydrogenase</fullName>
    </submittedName>
</protein>
<dbReference type="GO" id="GO:0000166">
    <property type="term" value="F:nucleotide binding"/>
    <property type="evidence" value="ECO:0007669"/>
    <property type="project" value="InterPro"/>
</dbReference>
<proteinExistence type="predicted"/>
<dbReference type="InterPro" id="IPR051317">
    <property type="entry name" value="Gfo/Idh/MocA_oxidoreduct"/>
</dbReference>
<dbReference type="InterPro" id="IPR000683">
    <property type="entry name" value="Gfo/Idh/MocA-like_OxRdtase_N"/>
</dbReference>
<dbReference type="PANTHER" id="PTHR43708:SF8">
    <property type="entry name" value="OXIDOREDUCTASE"/>
    <property type="match status" value="1"/>
</dbReference>
<gene>
    <name evidence="4" type="ORF">DFJ64_3397</name>
</gene>
<dbReference type="RefSeq" id="WP_115851314.1">
    <property type="nucleotide sequence ID" value="NZ_QTUC01000001.1"/>
</dbReference>
<evidence type="ECO:0000259" key="2">
    <source>
        <dbReference type="Pfam" id="PF01408"/>
    </source>
</evidence>
<reference evidence="4 5" key="1">
    <citation type="submission" date="2018-08" db="EMBL/GenBank/DDBJ databases">
        <title>Sequencing the genomes of 1000 actinobacteria strains.</title>
        <authorList>
            <person name="Klenk H.-P."/>
        </authorList>
    </citation>
    <scope>NUCLEOTIDE SEQUENCE [LARGE SCALE GENOMIC DNA]</scope>
    <source>
        <strain evidence="4 5">DSM 22891</strain>
    </source>
</reference>
<evidence type="ECO:0000313" key="5">
    <source>
        <dbReference type="Proteomes" id="UP000256485"/>
    </source>
</evidence>
<evidence type="ECO:0000313" key="4">
    <source>
        <dbReference type="EMBL" id="REF37936.1"/>
    </source>
</evidence>
<dbReference type="Gene3D" id="3.40.50.720">
    <property type="entry name" value="NAD(P)-binding Rossmann-like Domain"/>
    <property type="match status" value="1"/>
</dbReference>
<dbReference type="SUPFAM" id="SSF51735">
    <property type="entry name" value="NAD(P)-binding Rossmann-fold domains"/>
    <property type="match status" value="1"/>
</dbReference>
<evidence type="ECO:0000256" key="1">
    <source>
        <dbReference type="SAM" id="MobiDB-lite"/>
    </source>
</evidence>
<dbReference type="Pfam" id="PF22725">
    <property type="entry name" value="GFO_IDH_MocA_C3"/>
    <property type="match status" value="1"/>
</dbReference>
<dbReference type="InterPro" id="IPR036291">
    <property type="entry name" value="NAD(P)-bd_dom_sf"/>
</dbReference>
<name>A0A3D9V9G3_THECX</name>
<evidence type="ECO:0000259" key="3">
    <source>
        <dbReference type="Pfam" id="PF22725"/>
    </source>
</evidence>
<dbReference type="PANTHER" id="PTHR43708">
    <property type="entry name" value="CONSERVED EXPRESSED OXIDOREDUCTASE (EUROFUNG)"/>
    <property type="match status" value="1"/>
</dbReference>
<dbReference type="Pfam" id="PF01408">
    <property type="entry name" value="GFO_IDH_MocA"/>
    <property type="match status" value="1"/>
</dbReference>
<dbReference type="Proteomes" id="UP000256485">
    <property type="component" value="Unassembled WGS sequence"/>
</dbReference>
<keyword evidence="5" id="KW-1185">Reference proteome</keyword>
<accession>A0A3D9V9G3</accession>
<organism evidence="4 5">
    <name type="scientific">Thermasporomyces composti</name>
    <dbReference type="NCBI Taxonomy" id="696763"/>
    <lineage>
        <taxon>Bacteria</taxon>
        <taxon>Bacillati</taxon>
        <taxon>Actinomycetota</taxon>
        <taxon>Actinomycetes</taxon>
        <taxon>Propionibacteriales</taxon>
        <taxon>Nocardioidaceae</taxon>
        <taxon>Thermasporomyces</taxon>
    </lineage>
</organism>
<feature type="compositionally biased region" description="Basic and acidic residues" evidence="1">
    <location>
        <begin position="343"/>
        <end position="356"/>
    </location>
</feature>
<dbReference type="Gene3D" id="3.30.360.10">
    <property type="entry name" value="Dihydrodipicolinate Reductase, domain 2"/>
    <property type="match status" value="1"/>
</dbReference>
<dbReference type="SUPFAM" id="SSF55347">
    <property type="entry name" value="Glyceraldehyde-3-phosphate dehydrogenase-like, C-terminal domain"/>
    <property type="match status" value="1"/>
</dbReference>